<dbReference type="AlphaFoldDB" id="A0A856MH41"/>
<organism evidence="3 4">
    <name type="scientific">Brasilonema sennae CENA114</name>
    <dbReference type="NCBI Taxonomy" id="415709"/>
    <lineage>
        <taxon>Bacteria</taxon>
        <taxon>Bacillati</taxon>
        <taxon>Cyanobacteriota</taxon>
        <taxon>Cyanophyceae</taxon>
        <taxon>Nostocales</taxon>
        <taxon>Scytonemataceae</taxon>
        <taxon>Brasilonema</taxon>
        <taxon>Bromeliae group (in: Brasilonema)</taxon>
    </lineage>
</organism>
<evidence type="ECO:0000256" key="1">
    <source>
        <dbReference type="SAM" id="MobiDB-lite"/>
    </source>
</evidence>
<protein>
    <recommendedName>
        <fullName evidence="5">PEP-CTERM sorting domain-containing protein</fullName>
    </recommendedName>
</protein>
<sequence length="426" mass="44869">MFKSRITKSLIAFSSYMAAILSGPQQALAQLSIGNYGVQPGLESNYLRYQLSGQDLSKMRVIPGCDVGFGAACNKSGAVLQQLVESNNGPSYNDLLTRAAGGQQNFQNFASFYGNNPNLEKIPYTSFWQNDSPYIMDGYRYTLGQTVGRTPQAGLGQVTKNFYWAPEGSGNSLDPRSGLLNLKYSYGRLLLQEVAKIPNWKQQIQAQDLPPEVKQYYVNNVSQGLRALNSGNEEQLEGRLLNVLSSPYSPEGGPFNRPNAGIPPEFDQIAGQGVPGDVVAGGVPILPGGDVISQEFAPIPEADVVTRAGGAGFPYWALAGIPLILLPFLLGGGDDNSSRNVAQTPPGGGGVTPPGGGVTPPGGGVTPPGGGVTPPGGGVTPPGGGVTPPPPVQRIPESSTLTPLLLLTMIMSILSYRKWLKPGVRM</sequence>
<feature type="region of interest" description="Disordered" evidence="1">
    <location>
        <begin position="337"/>
        <end position="397"/>
    </location>
</feature>
<dbReference type="RefSeq" id="WP_171976112.1">
    <property type="nucleotide sequence ID" value="NZ_CAWOXK010000001.1"/>
</dbReference>
<evidence type="ECO:0000256" key="2">
    <source>
        <dbReference type="SAM" id="SignalP"/>
    </source>
</evidence>
<feature type="chain" id="PRO_5032404559" description="PEP-CTERM sorting domain-containing protein" evidence="2">
    <location>
        <begin position="30"/>
        <end position="426"/>
    </location>
</feature>
<evidence type="ECO:0008006" key="5">
    <source>
        <dbReference type="Google" id="ProtNLM"/>
    </source>
</evidence>
<reference evidence="3 4" key="1">
    <citation type="submission" date="2018-06" db="EMBL/GenBank/DDBJ databases">
        <title>Comparative genomics of Brasilonema spp. strains.</title>
        <authorList>
            <person name="Alvarenga D.O."/>
            <person name="Fiore M.F."/>
            <person name="Varani A.M."/>
        </authorList>
    </citation>
    <scope>NUCLEOTIDE SEQUENCE [LARGE SCALE GENOMIC DNA]</scope>
    <source>
        <strain evidence="3 4">CENA114</strain>
    </source>
</reference>
<evidence type="ECO:0000313" key="3">
    <source>
        <dbReference type="EMBL" id="QDL08417.1"/>
    </source>
</evidence>
<name>A0A856MH41_9CYAN</name>
<keyword evidence="4" id="KW-1185">Reference proteome</keyword>
<accession>A0A856MH41</accession>
<dbReference type="Proteomes" id="UP000503129">
    <property type="component" value="Chromosome"/>
</dbReference>
<feature type="compositionally biased region" description="Gly residues" evidence="1">
    <location>
        <begin position="346"/>
        <end position="386"/>
    </location>
</feature>
<dbReference type="EMBL" id="CP030118">
    <property type="protein sequence ID" value="QDL08417.1"/>
    <property type="molecule type" value="Genomic_DNA"/>
</dbReference>
<keyword evidence="2" id="KW-0732">Signal</keyword>
<feature type="signal peptide" evidence="2">
    <location>
        <begin position="1"/>
        <end position="29"/>
    </location>
</feature>
<gene>
    <name evidence="3" type="ORF">DP114_11360</name>
</gene>
<proteinExistence type="predicted"/>
<evidence type="ECO:0000313" key="4">
    <source>
        <dbReference type="Proteomes" id="UP000503129"/>
    </source>
</evidence>
<dbReference type="KEGG" id="bsen:DP114_11360"/>